<proteinExistence type="predicted"/>
<feature type="non-terminal residue" evidence="1">
    <location>
        <position position="99"/>
    </location>
</feature>
<protein>
    <submittedName>
        <fullName evidence="1">Uncharacterized protein</fullName>
    </submittedName>
</protein>
<name>L9WXS1_9EURY</name>
<organism evidence="1 2">
    <name type="scientific">Natronococcus jeotgali DSM 18795</name>
    <dbReference type="NCBI Taxonomy" id="1227498"/>
    <lineage>
        <taxon>Archaea</taxon>
        <taxon>Methanobacteriati</taxon>
        <taxon>Methanobacteriota</taxon>
        <taxon>Stenosarchaea group</taxon>
        <taxon>Halobacteria</taxon>
        <taxon>Halobacteriales</taxon>
        <taxon>Natrialbaceae</taxon>
        <taxon>Natronococcus</taxon>
    </lineage>
</organism>
<dbReference type="EMBL" id="AOIA01000139">
    <property type="protein sequence ID" value="ELY54269.1"/>
    <property type="molecule type" value="Genomic_DNA"/>
</dbReference>
<sequence>EVTSFAHILGWNVAFSDEVCTQKMRKHLRINTIGFDLRIGDHTCFARVDERNVRVLVKRFVDRAVVPSCSDGNRRPGILARELFEFGALGAMGEAEFID</sequence>
<keyword evidence="2" id="KW-1185">Reference proteome</keyword>
<reference evidence="1 2" key="1">
    <citation type="journal article" date="2014" name="PLoS Genet.">
        <title>Phylogenetically driven sequencing of extremely halophilic archaea reveals strategies for static and dynamic osmo-response.</title>
        <authorList>
            <person name="Becker E.A."/>
            <person name="Seitzer P.M."/>
            <person name="Tritt A."/>
            <person name="Larsen D."/>
            <person name="Krusor M."/>
            <person name="Yao A.I."/>
            <person name="Wu D."/>
            <person name="Madern D."/>
            <person name="Eisen J.A."/>
            <person name="Darling A.E."/>
            <person name="Facciotti M.T."/>
        </authorList>
    </citation>
    <scope>NUCLEOTIDE SEQUENCE [LARGE SCALE GENOMIC DNA]</scope>
    <source>
        <strain evidence="1 2">DSM 18795</strain>
    </source>
</reference>
<dbReference type="Proteomes" id="UP000011531">
    <property type="component" value="Unassembled WGS sequence"/>
</dbReference>
<dbReference type="AlphaFoldDB" id="L9WXS1"/>
<accession>L9WXS1</accession>
<evidence type="ECO:0000313" key="1">
    <source>
        <dbReference type="EMBL" id="ELY54269.1"/>
    </source>
</evidence>
<feature type="non-terminal residue" evidence="1">
    <location>
        <position position="1"/>
    </location>
</feature>
<evidence type="ECO:0000313" key="2">
    <source>
        <dbReference type="Proteomes" id="UP000011531"/>
    </source>
</evidence>
<comment type="caution">
    <text evidence="1">The sequence shown here is derived from an EMBL/GenBank/DDBJ whole genome shotgun (WGS) entry which is preliminary data.</text>
</comment>
<gene>
    <name evidence="1" type="ORF">C492_16483</name>
</gene>